<dbReference type="InterPro" id="IPR002364">
    <property type="entry name" value="Quin_OxRdtase/zeta-crystal_CS"/>
</dbReference>
<evidence type="ECO:0000259" key="2">
    <source>
        <dbReference type="SMART" id="SM00829"/>
    </source>
</evidence>
<dbReference type="SUPFAM" id="SSF51735">
    <property type="entry name" value="NAD(P)-binding Rossmann-fold domains"/>
    <property type="match status" value="1"/>
</dbReference>
<dbReference type="Pfam" id="PF08240">
    <property type="entry name" value="ADH_N"/>
    <property type="match status" value="1"/>
</dbReference>
<feature type="domain" description="Enoyl reductase (ER)" evidence="2">
    <location>
        <begin position="10"/>
        <end position="313"/>
    </location>
</feature>
<dbReference type="Gene3D" id="3.40.50.720">
    <property type="entry name" value="NAD(P)-binding Rossmann-like Domain"/>
    <property type="match status" value="1"/>
</dbReference>
<gene>
    <name evidence="3" type="ORF">CIK66_02580</name>
</gene>
<keyword evidence="4" id="KW-1185">Reference proteome</keyword>
<dbReference type="InterPro" id="IPR011032">
    <property type="entry name" value="GroES-like_sf"/>
</dbReference>
<keyword evidence="1" id="KW-0560">Oxidoreductase</keyword>
<reference evidence="3 4" key="1">
    <citation type="journal article" date="2017" name="Elife">
        <title>Extensive horizontal gene transfer in cheese-associated bacteria.</title>
        <authorList>
            <person name="Bonham K.S."/>
            <person name="Wolfe B.E."/>
            <person name="Dutton R.J."/>
        </authorList>
    </citation>
    <scope>NUCLEOTIDE SEQUENCE [LARGE SCALE GENOMIC DNA]</scope>
    <source>
        <strain evidence="3 4">341_9</strain>
    </source>
</reference>
<dbReference type="SMART" id="SM00829">
    <property type="entry name" value="PKS_ER"/>
    <property type="match status" value="1"/>
</dbReference>
<dbReference type="CDD" id="cd08267">
    <property type="entry name" value="MDR1"/>
    <property type="match status" value="1"/>
</dbReference>
<dbReference type="InterPro" id="IPR050700">
    <property type="entry name" value="YIM1/Zinc_Alcohol_DH_Fams"/>
</dbReference>
<dbReference type="InterPro" id="IPR013154">
    <property type="entry name" value="ADH-like_N"/>
</dbReference>
<dbReference type="Gene3D" id="3.90.180.10">
    <property type="entry name" value="Medium-chain alcohol dehydrogenases, catalytic domain"/>
    <property type="match status" value="1"/>
</dbReference>
<dbReference type="GO" id="GO:0016491">
    <property type="term" value="F:oxidoreductase activity"/>
    <property type="evidence" value="ECO:0007669"/>
    <property type="project" value="UniProtKB-KW"/>
</dbReference>
<dbReference type="PANTHER" id="PTHR11695">
    <property type="entry name" value="ALCOHOL DEHYDROGENASE RELATED"/>
    <property type="match status" value="1"/>
</dbReference>
<proteinExistence type="predicted"/>
<accession>A0A2A3YN18</accession>
<dbReference type="GO" id="GO:0008270">
    <property type="term" value="F:zinc ion binding"/>
    <property type="evidence" value="ECO:0007669"/>
    <property type="project" value="InterPro"/>
</dbReference>
<dbReference type="Proteomes" id="UP000218598">
    <property type="component" value="Unassembled WGS sequence"/>
</dbReference>
<evidence type="ECO:0000313" key="4">
    <source>
        <dbReference type="Proteomes" id="UP000218598"/>
    </source>
</evidence>
<dbReference type="InterPro" id="IPR020843">
    <property type="entry name" value="ER"/>
</dbReference>
<organism evidence="3 4">
    <name type="scientific">Brachybacterium alimentarium</name>
    <dbReference type="NCBI Taxonomy" id="47845"/>
    <lineage>
        <taxon>Bacteria</taxon>
        <taxon>Bacillati</taxon>
        <taxon>Actinomycetota</taxon>
        <taxon>Actinomycetes</taxon>
        <taxon>Micrococcales</taxon>
        <taxon>Dermabacteraceae</taxon>
        <taxon>Brachybacterium</taxon>
    </lineage>
</organism>
<dbReference type="InterPro" id="IPR036291">
    <property type="entry name" value="NAD(P)-bd_dom_sf"/>
</dbReference>
<dbReference type="OrthoDB" id="3175656at2"/>
<dbReference type="EMBL" id="NRGR01000005">
    <property type="protein sequence ID" value="PCC40673.1"/>
    <property type="molecule type" value="Genomic_DNA"/>
</dbReference>
<dbReference type="PANTHER" id="PTHR11695:SF294">
    <property type="entry name" value="RETICULON-4-INTERACTING PROTEIN 1, MITOCHONDRIAL"/>
    <property type="match status" value="1"/>
</dbReference>
<dbReference type="PROSITE" id="PS01162">
    <property type="entry name" value="QOR_ZETA_CRYSTAL"/>
    <property type="match status" value="1"/>
</dbReference>
<sequence>MRVAMYDQYGAPEVLYVGEARLPEVAPDRVLIRVHASTVNGGEVSARAGKLRLLLGSRFPKKIGLDFVGEVVSVGSSVNRVTPGDRVWGIADGLAFGAMADYVAVRPDRIAAAPTSLSAPDAASLVAGGTTAITGLRDKGRLQPGERLLVRGASGGTGSLAVQIGKLFGAHVTGLASAASADFVRSLGADEVLDYRETPLEHAGAFDVVYDAVGTEHRALRRLLRPGGRLVAISFDLDRLAPSLGYILGSTVFGPRRVRFFSGQPRSSLLAELARLADDGAIQPVVDTEHPLEDIAAAHRALESGGVRGKHVISLT</sequence>
<dbReference type="Pfam" id="PF13602">
    <property type="entry name" value="ADH_zinc_N_2"/>
    <property type="match status" value="1"/>
</dbReference>
<evidence type="ECO:0000313" key="3">
    <source>
        <dbReference type="EMBL" id="PCC40673.1"/>
    </source>
</evidence>
<dbReference type="SUPFAM" id="SSF50129">
    <property type="entry name" value="GroES-like"/>
    <property type="match status" value="1"/>
</dbReference>
<dbReference type="AlphaFoldDB" id="A0A2A3YN18"/>
<evidence type="ECO:0000256" key="1">
    <source>
        <dbReference type="ARBA" id="ARBA00023002"/>
    </source>
</evidence>
<name>A0A2A3YN18_9MICO</name>
<comment type="caution">
    <text evidence="3">The sequence shown here is derived from an EMBL/GenBank/DDBJ whole genome shotgun (WGS) entry which is preliminary data.</text>
</comment>
<protein>
    <submittedName>
        <fullName evidence="3">NAD(P)-dependent alcohol dehydrogenase</fullName>
    </submittedName>
</protein>